<dbReference type="PRINTS" id="PR00397">
    <property type="entry name" value="SIROHAEM"/>
</dbReference>
<comment type="cofactor">
    <cofactor evidence="1">
        <name>siroheme</name>
        <dbReference type="ChEBI" id="CHEBI:60052"/>
    </cofactor>
</comment>
<keyword evidence="20" id="KW-1185">Reference proteome</keyword>
<gene>
    <name evidence="19" type="ORF">BCR35DRAFT_303211</name>
</gene>
<evidence type="ECO:0000256" key="6">
    <source>
        <dbReference type="ARBA" id="ARBA00022485"/>
    </source>
</evidence>
<dbReference type="InterPro" id="IPR045854">
    <property type="entry name" value="NO2/SO3_Rdtase_4Fe4S_sf"/>
</dbReference>
<keyword evidence="9" id="KW-0001">2Fe-2S</keyword>
<keyword evidence="7" id="KW-0349">Heme</keyword>
<dbReference type="Gene3D" id="1.10.10.1100">
    <property type="entry name" value="BFD-like [2Fe-2S]-binding domain"/>
    <property type="match status" value="1"/>
</dbReference>
<dbReference type="InParanoid" id="A0A1Y2FJN0"/>
<dbReference type="EMBL" id="MCGR01000018">
    <property type="protein sequence ID" value="ORY84139.1"/>
    <property type="molecule type" value="Genomic_DNA"/>
</dbReference>
<dbReference type="UniPathway" id="UPA00653"/>
<dbReference type="AlphaFoldDB" id="A0A1Y2FJN0"/>
<dbReference type="PRINTS" id="PR00368">
    <property type="entry name" value="FADPNR"/>
</dbReference>
<dbReference type="Pfam" id="PF13806">
    <property type="entry name" value="Rieske_2"/>
    <property type="match status" value="1"/>
</dbReference>
<evidence type="ECO:0000313" key="19">
    <source>
        <dbReference type="EMBL" id="ORY84139.1"/>
    </source>
</evidence>
<evidence type="ECO:0000313" key="20">
    <source>
        <dbReference type="Proteomes" id="UP000193467"/>
    </source>
</evidence>
<evidence type="ECO:0000256" key="16">
    <source>
        <dbReference type="ARBA" id="ARBA00034078"/>
    </source>
</evidence>
<dbReference type="FunFam" id="3.30.413.10:FF:000007">
    <property type="entry name" value="Nitrite reductase [NAD(P)H] large subunit"/>
    <property type="match status" value="1"/>
</dbReference>
<evidence type="ECO:0000259" key="18">
    <source>
        <dbReference type="PROSITE" id="PS51296"/>
    </source>
</evidence>
<evidence type="ECO:0000256" key="2">
    <source>
        <dbReference type="ARBA" id="ARBA00001966"/>
    </source>
</evidence>
<dbReference type="InterPro" id="IPR036136">
    <property type="entry name" value="Nit/Sulf_reduc_fer-like_dom_sf"/>
</dbReference>
<dbReference type="GO" id="GO:0042128">
    <property type="term" value="P:nitrate assimilation"/>
    <property type="evidence" value="ECO:0007669"/>
    <property type="project" value="UniProtKB-UniPathway"/>
</dbReference>
<dbReference type="InterPro" id="IPR036188">
    <property type="entry name" value="FAD/NAD-bd_sf"/>
</dbReference>
<dbReference type="SUPFAM" id="SSF55124">
    <property type="entry name" value="Nitrite/Sulfite reductase N-terminal domain-like"/>
    <property type="match status" value="1"/>
</dbReference>
<protein>
    <submittedName>
        <fullName evidence="19">Nitrite reductase</fullName>
    </submittedName>
</protein>
<evidence type="ECO:0000256" key="15">
    <source>
        <dbReference type="ARBA" id="ARBA00023063"/>
    </source>
</evidence>
<dbReference type="Gene3D" id="3.30.413.10">
    <property type="entry name" value="Sulfite Reductase Hemoprotein, domain 1"/>
    <property type="match status" value="1"/>
</dbReference>
<dbReference type="Pfam" id="PF03460">
    <property type="entry name" value="NIR_SIR_ferr"/>
    <property type="match status" value="1"/>
</dbReference>
<organism evidence="19 20">
    <name type="scientific">Leucosporidium creatinivorum</name>
    <dbReference type="NCBI Taxonomy" id="106004"/>
    <lineage>
        <taxon>Eukaryota</taxon>
        <taxon>Fungi</taxon>
        <taxon>Dikarya</taxon>
        <taxon>Basidiomycota</taxon>
        <taxon>Pucciniomycotina</taxon>
        <taxon>Microbotryomycetes</taxon>
        <taxon>Leucosporidiales</taxon>
        <taxon>Leucosporidium</taxon>
    </lineage>
</organism>
<comment type="cofactor">
    <cofactor evidence="2">
        <name>[4Fe-4S] cluster</name>
        <dbReference type="ChEBI" id="CHEBI:49883"/>
    </cofactor>
</comment>
<feature type="domain" description="Rieske" evidence="18">
    <location>
        <begin position="927"/>
        <end position="1034"/>
    </location>
</feature>
<dbReference type="GO" id="GO:0008942">
    <property type="term" value="F:nitrite reductase [NAD(P)H] activity"/>
    <property type="evidence" value="ECO:0007669"/>
    <property type="project" value="InterPro"/>
</dbReference>
<accession>A0A1Y2FJN0</accession>
<evidence type="ECO:0000256" key="7">
    <source>
        <dbReference type="ARBA" id="ARBA00022617"/>
    </source>
</evidence>
<evidence type="ECO:0000256" key="17">
    <source>
        <dbReference type="SAM" id="MobiDB-lite"/>
    </source>
</evidence>
<dbReference type="Pfam" id="PF07992">
    <property type="entry name" value="Pyr_redox_2"/>
    <property type="match status" value="1"/>
</dbReference>
<dbReference type="SUPFAM" id="SSF50022">
    <property type="entry name" value="ISP domain"/>
    <property type="match status" value="1"/>
</dbReference>
<evidence type="ECO:0000256" key="1">
    <source>
        <dbReference type="ARBA" id="ARBA00001929"/>
    </source>
</evidence>
<evidence type="ECO:0000256" key="3">
    <source>
        <dbReference type="ARBA" id="ARBA00001974"/>
    </source>
</evidence>
<dbReference type="Gene3D" id="2.102.10.10">
    <property type="entry name" value="Rieske [2Fe-2S] iron-sulphur domain"/>
    <property type="match status" value="1"/>
</dbReference>
<keyword evidence="11" id="KW-0274">FAD</keyword>
<dbReference type="PROSITE" id="PS00365">
    <property type="entry name" value="NIR_SIR"/>
    <property type="match status" value="1"/>
</dbReference>
<keyword evidence="15" id="KW-0534">Nitrate assimilation</keyword>
<dbReference type="GO" id="GO:0020037">
    <property type="term" value="F:heme binding"/>
    <property type="evidence" value="ECO:0007669"/>
    <property type="project" value="InterPro"/>
</dbReference>
<evidence type="ECO:0000256" key="5">
    <source>
        <dbReference type="ARBA" id="ARBA00010429"/>
    </source>
</evidence>
<feature type="region of interest" description="Disordered" evidence="17">
    <location>
        <begin position="388"/>
        <end position="412"/>
    </location>
</feature>
<keyword evidence="6" id="KW-0004">4Fe-4S</keyword>
<dbReference type="OrthoDB" id="432169at2759"/>
<dbReference type="GO" id="GO:0051539">
    <property type="term" value="F:4 iron, 4 sulfur cluster binding"/>
    <property type="evidence" value="ECO:0007669"/>
    <property type="project" value="UniProtKB-KW"/>
</dbReference>
<name>A0A1Y2FJN0_9BASI</name>
<dbReference type="InterPro" id="IPR012748">
    <property type="entry name" value="Rieske-like_NirD"/>
</dbReference>
<comment type="caution">
    <text evidence="19">The sequence shown here is derived from an EMBL/GenBank/DDBJ whole genome shotgun (WGS) entry which is preliminary data.</text>
</comment>
<dbReference type="PANTHER" id="PTHR43809:SF1">
    <property type="entry name" value="NITRITE REDUCTASE (NADH) LARGE SUBUNIT"/>
    <property type="match status" value="1"/>
</dbReference>
<evidence type="ECO:0000256" key="13">
    <source>
        <dbReference type="ARBA" id="ARBA00023004"/>
    </source>
</evidence>
<evidence type="ECO:0000256" key="9">
    <source>
        <dbReference type="ARBA" id="ARBA00022714"/>
    </source>
</evidence>
<keyword evidence="12" id="KW-0560">Oxidoreductase</keyword>
<comment type="similarity">
    <text evidence="5">Belongs to the nitrite and sulfite reductase 4Fe-4S domain family.</text>
</comment>
<dbReference type="Pfam" id="PF01077">
    <property type="entry name" value="NIR_SIR"/>
    <property type="match status" value="1"/>
</dbReference>
<comment type="cofactor">
    <cofactor evidence="3">
        <name>FAD</name>
        <dbReference type="ChEBI" id="CHEBI:57692"/>
    </cofactor>
</comment>
<dbReference type="SUPFAM" id="SSF51905">
    <property type="entry name" value="FAD/NAD(P)-binding domain"/>
    <property type="match status" value="2"/>
</dbReference>
<keyword evidence="14" id="KW-0411">Iron-sulfur</keyword>
<dbReference type="SUPFAM" id="SSF56014">
    <property type="entry name" value="Nitrite and sulphite reductase 4Fe-4S domain-like"/>
    <property type="match status" value="1"/>
</dbReference>
<keyword evidence="13" id="KW-0408">Iron</keyword>
<evidence type="ECO:0000256" key="14">
    <source>
        <dbReference type="ARBA" id="ARBA00023014"/>
    </source>
</evidence>
<dbReference type="Proteomes" id="UP000193467">
    <property type="component" value="Unassembled WGS sequence"/>
</dbReference>
<dbReference type="PANTHER" id="PTHR43809">
    <property type="entry name" value="NITRITE REDUCTASE (NADH) LARGE SUBUNIT"/>
    <property type="match status" value="1"/>
</dbReference>
<dbReference type="InterPro" id="IPR017941">
    <property type="entry name" value="Rieske_2Fe-2S"/>
</dbReference>
<sequence length="1120" mass="122361">MAPDASGSHYNAQRRTTVFVCGLGMVGVAFIEKLLTLDAAGRYFIRTCGEEPHLAYNRVGLTEYFQHRNVEELYLNDPSWYAEQQPERFAFHVGEQVISIDSTNKTVSTSKGNVFDYDILVMATGSGAGLPPYVTMEQAEKTKGVFVYRNIADLEKIMDYADLPHISKASVVGGGLLGLEAAKAVYDMPGVPDVSIIIRQNYPLNRQLDPSAGELVLRKIEAMGVKVLTQCEPQAIITRVDENGDDVFTGFKISDDEIIESDLTIFAIGIKPRDDLAAASGIKCARRGGIDVGDDLMTSEQDIYAVGECASWRGNTYGLIAPGVEMADILAFNLTQTDGHAPRKMNDPDLSTKLKLMGVDVASFGDYFADDRMLKEAEAAEASLAAAEEGVQISSNKPSRRRKGPRDTKNDPIKCLTYHDPFSATYKKFIFSKSGEYLLGGIMIGDTGAFTKMVSIIKKKKKLTVPPSEFIIGAKKEGDDDGGDLDDDAVICSCHSVQKGAIGACIKGGCTDLGDIKKKTKAGAGCGGCVPLVTSIYKAEMKKAGHATVNHVCHHFKLSRMDLWQIVKIKKLRDFPTIIATVGSGSDSQGCEICKPAVQSILSSIYNEHVMNPMHNSNQETNDKFMANIQRNGTFSVVPRIAGGEVSPEGLIAIGQVAKEYGLYTKITGGQRIDLFGAQKQDLPDIWGRLIAAGFESGQAYGKSLRTVKSCVGSTWCRFGVGDSVGLAIDLENRYRGVRSPHKFKGGVSGCVRECAEAQSKDFGLIATDKGWNIFIGGNGGANPRHAHLFAKDVPPTKVIRILDRFIAFYIRSADRLVRTAPWVDSFEGGIEKLKKILLEDELGICADLENDMATLIDSYVDEWQQAVTDPALRKQFRQFVNTDERRLAIEPITERGQQRPADWPKAFPPVKFELKDIVTPREQWTWIPLATTDDLQPSENNTTSAAVRYGEDSQLAIFHVPKRGYFATQQMCPHKRAFVLEHGIIGDDANGNLYVSCPLHKRNFTLDTGDCTNDDEYKILAFEAREENGTIFLRLPPGDQLDALIGSAKWMVRQADARVMGAIPATKLEDSKATFGEGAKQTSIEIIGPAASVDEDKSVAGTDCESGESHKGCGGALEW</sequence>
<dbReference type="InterPro" id="IPR023753">
    <property type="entry name" value="FAD/NAD-binding_dom"/>
</dbReference>
<dbReference type="PROSITE" id="PS51296">
    <property type="entry name" value="RIESKE"/>
    <property type="match status" value="1"/>
</dbReference>
<dbReference type="InterPro" id="IPR007419">
    <property type="entry name" value="BFD-like_2Fe2S-bd_dom"/>
</dbReference>
<comment type="cofactor">
    <cofactor evidence="16">
        <name>[2Fe-2S] cluster</name>
        <dbReference type="ChEBI" id="CHEBI:190135"/>
    </cofactor>
</comment>
<dbReference type="CDD" id="cd03529">
    <property type="entry name" value="Rieske_NirD"/>
    <property type="match status" value="1"/>
</dbReference>
<evidence type="ECO:0000256" key="8">
    <source>
        <dbReference type="ARBA" id="ARBA00022630"/>
    </source>
</evidence>
<dbReference type="GO" id="GO:0051537">
    <property type="term" value="F:2 iron, 2 sulfur cluster binding"/>
    <property type="evidence" value="ECO:0007669"/>
    <property type="project" value="UniProtKB-KW"/>
</dbReference>
<dbReference type="InterPro" id="IPR036922">
    <property type="entry name" value="Rieske_2Fe-2S_sf"/>
</dbReference>
<dbReference type="InterPro" id="IPR005117">
    <property type="entry name" value="NiRdtase/SiRdtase_haem-b_fer"/>
</dbReference>
<reference evidence="19 20" key="1">
    <citation type="submission" date="2016-07" db="EMBL/GenBank/DDBJ databases">
        <title>Pervasive Adenine N6-methylation of Active Genes in Fungi.</title>
        <authorList>
            <consortium name="DOE Joint Genome Institute"/>
            <person name="Mondo S.J."/>
            <person name="Dannebaum R.O."/>
            <person name="Kuo R.C."/>
            <person name="Labutti K."/>
            <person name="Haridas S."/>
            <person name="Kuo A."/>
            <person name="Salamov A."/>
            <person name="Ahrendt S.R."/>
            <person name="Lipzen A."/>
            <person name="Sullivan W."/>
            <person name="Andreopoulos W.B."/>
            <person name="Clum A."/>
            <person name="Lindquist E."/>
            <person name="Daum C."/>
            <person name="Ramamoorthy G.K."/>
            <person name="Gryganskyi A."/>
            <person name="Culley D."/>
            <person name="Magnuson J.K."/>
            <person name="James T.Y."/>
            <person name="O'Malley M.A."/>
            <person name="Stajich J.E."/>
            <person name="Spatafora J.W."/>
            <person name="Visel A."/>
            <person name="Grigoriev I.V."/>
        </authorList>
    </citation>
    <scope>NUCLEOTIDE SEQUENCE [LARGE SCALE GENOMIC DNA]</scope>
    <source>
        <strain evidence="19 20">62-1032</strain>
    </source>
</reference>
<evidence type="ECO:0000256" key="11">
    <source>
        <dbReference type="ARBA" id="ARBA00022827"/>
    </source>
</evidence>
<dbReference type="Pfam" id="PF04324">
    <property type="entry name" value="Fer2_BFD"/>
    <property type="match status" value="1"/>
</dbReference>
<dbReference type="NCBIfam" id="TIGR02378">
    <property type="entry name" value="nirD_assim_sml"/>
    <property type="match status" value="1"/>
</dbReference>
<dbReference type="STRING" id="106004.A0A1Y2FJN0"/>
<comment type="pathway">
    <text evidence="4">Nitrogen metabolism; nitrate reduction (assimilation).</text>
</comment>
<dbReference type="InterPro" id="IPR006067">
    <property type="entry name" value="NO2/SO3_Rdtase_4Fe4S_dom"/>
</dbReference>
<evidence type="ECO:0000256" key="12">
    <source>
        <dbReference type="ARBA" id="ARBA00023002"/>
    </source>
</evidence>
<dbReference type="InterPro" id="IPR006066">
    <property type="entry name" value="NO2/SO3_Rdtase_FeS/sirohaem_BS"/>
</dbReference>
<feature type="region of interest" description="Disordered" evidence="17">
    <location>
        <begin position="1099"/>
        <end position="1120"/>
    </location>
</feature>
<dbReference type="InterPro" id="IPR041854">
    <property type="entry name" value="BFD-like_2Fe2S-bd_dom_sf"/>
</dbReference>
<evidence type="ECO:0000256" key="10">
    <source>
        <dbReference type="ARBA" id="ARBA00022723"/>
    </source>
</evidence>
<keyword evidence="8" id="KW-0285">Flavoprotein</keyword>
<evidence type="ECO:0000256" key="4">
    <source>
        <dbReference type="ARBA" id="ARBA00005096"/>
    </source>
</evidence>
<proteinExistence type="inferred from homology"/>
<dbReference type="GO" id="GO:0046872">
    <property type="term" value="F:metal ion binding"/>
    <property type="evidence" value="ECO:0007669"/>
    <property type="project" value="UniProtKB-KW"/>
</dbReference>
<dbReference type="InterPro" id="IPR052034">
    <property type="entry name" value="NasD-like"/>
</dbReference>
<dbReference type="Gene3D" id="3.50.50.60">
    <property type="entry name" value="FAD/NAD(P)-binding domain"/>
    <property type="match status" value="2"/>
</dbReference>
<keyword evidence="10" id="KW-0479">Metal-binding</keyword>